<gene>
    <name evidence="1" type="ORF">AOR01nite_15780</name>
</gene>
<evidence type="ECO:0000313" key="2">
    <source>
        <dbReference type="Proteomes" id="UP000317617"/>
    </source>
</evidence>
<evidence type="ECO:0000313" key="1">
    <source>
        <dbReference type="EMBL" id="GEB83101.1"/>
    </source>
</evidence>
<keyword evidence="2" id="KW-1185">Reference proteome</keyword>
<protein>
    <submittedName>
        <fullName evidence="1">Uncharacterized protein</fullName>
    </submittedName>
</protein>
<name>A0A4Y3TJD7_9PROT</name>
<dbReference type="InterPro" id="IPR051200">
    <property type="entry name" value="Host-pathogen_enzymatic-act"/>
</dbReference>
<organism evidence="1 2">
    <name type="scientific">Acetobacter orleanensis</name>
    <dbReference type="NCBI Taxonomy" id="104099"/>
    <lineage>
        <taxon>Bacteria</taxon>
        <taxon>Pseudomonadati</taxon>
        <taxon>Pseudomonadota</taxon>
        <taxon>Alphaproteobacteria</taxon>
        <taxon>Acetobacterales</taxon>
        <taxon>Acetobacteraceae</taxon>
        <taxon>Acetobacter</taxon>
    </lineage>
</organism>
<dbReference type="Gene3D" id="2.130.10.10">
    <property type="entry name" value="YVTN repeat-like/Quinoprotein amine dehydrogenase"/>
    <property type="match status" value="1"/>
</dbReference>
<dbReference type="InterPro" id="IPR015943">
    <property type="entry name" value="WD40/YVTN_repeat-like_dom_sf"/>
</dbReference>
<reference evidence="1 2" key="1">
    <citation type="submission" date="2019-06" db="EMBL/GenBank/DDBJ databases">
        <title>Whole genome shotgun sequence of Acetobacter orleanensis NBRC 13752.</title>
        <authorList>
            <person name="Hosoyama A."/>
            <person name="Uohara A."/>
            <person name="Ohji S."/>
            <person name="Ichikawa N."/>
        </authorList>
    </citation>
    <scope>NUCLEOTIDE SEQUENCE [LARGE SCALE GENOMIC DNA]</scope>
    <source>
        <strain evidence="1 2">NBRC 13752</strain>
    </source>
</reference>
<dbReference type="Proteomes" id="UP000317617">
    <property type="component" value="Unassembled WGS sequence"/>
</dbReference>
<dbReference type="InterPro" id="IPR011048">
    <property type="entry name" value="Haem_d1_sf"/>
</dbReference>
<dbReference type="STRING" id="104099.AD949_02215"/>
<sequence>MPGPDGRYDYATFDETTAHLYIARGSSITDYNTKNASAPISLGQIAHGHAVLSLPRSSDLLVTSGDDSTVRFLDKKSGHQTGQISVGVDPDGAAIDADRNIAYVMNAKGGTVSVIDLASRKVMATIVLKPGLEFPALGKNGILFVNNENMNEIEIVDTREMRVEEAIALSGCTGPSGLAYDAASDRLISACANGKAAIISAGNRKQLGLLDIGTKPDAVILDAQRRRAYIPCGGNGELDEISLASVPAVLKRIPTEIGTRTGAMDSRTGELYLPSARFVQAPGIKHPPMIPGSFHVLIINPDKQN</sequence>
<dbReference type="PANTHER" id="PTHR47197">
    <property type="entry name" value="PROTEIN NIRF"/>
    <property type="match status" value="1"/>
</dbReference>
<dbReference type="AlphaFoldDB" id="A0A4Y3TJD7"/>
<accession>A0A4Y3TJD7</accession>
<dbReference type="EMBL" id="BJMU01000007">
    <property type="protein sequence ID" value="GEB83101.1"/>
    <property type="molecule type" value="Genomic_DNA"/>
</dbReference>
<dbReference type="PANTHER" id="PTHR47197:SF3">
    <property type="entry name" value="DIHYDRO-HEME D1 DEHYDROGENASE"/>
    <property type="match status" value="1"/>
</dbReference>
<dbReference type="SUPFAM" id="SSF51004">
    <property type="entry name" value="C-terminal (heme d1) domain of cytochrome cd1-nitrite reductase"/>
    <property type="match status" value="1"/>
</dbReference>
<proteinExistence type="predicted"/>
<comment type="caution">
    <text evidence="1">The sequence shown here is derived from an EMBL/GenBank/DDBJ whole genome shotgun (WGS) entry which is preliminary data.</text>
</comment>